<dbReference type="PROSITE" id="PS50042">
    <property type="entry name" value="CNMP_BINDING_3"/>
    <property type="match status" value="1"/>
</dbReference>
<dbReference type="SMART" id="SM00100">
    <property type="entry name" value="cNMP"/>
    <property type="match status" value="1"/>
</dbReference>
<dbReference type="EMBL" id="FNVA01000001">
    <property type="protein sequence ID" value="SEF43691.1"/>
    <property type="molecule type" value="Genomic_DNA"/>
</dbReference>
<dbReference type="InterPro" id="IPR036390">
    <property type="entry name" value="WH_DNA-bd_sf"/>
</dbReference>
<dbReference type="InterPro" id="IPR014710">
    <property type="entry name" value="RmlC-like_jellyroll"/>
</dbReference>
<evidence type="ECO:0000313" key="8">
    <source>
        <dbReference type="Proteomes" id="UP000236728"/>
    </source>
</evidence>
<dbReference type="GO" id="GO:0016301">
    <property type="term" value="F:kinase activity"/>
    <property type="evidence" value="ECO:0007669"/>
    <property type="project" value="UniProtKB-KW"/>
</dbReference>
<keyword evidence="7" id="KW-0418">Kinase</keyword>
<evidence type="ECO:0000256" key="4">
    <source>
        <dbReference type="SAM" id="MobiDB-lite"/>
    </source>
</evidence>
<dbReference type="Proteomes" id="UP000236728">
    <property type="component" value="Unassembled WGS sequence"/>
</dbReference>
<evidence type="ECO:0000259" key="6">
    <source>
        <dbReference type="PROSITE" id="PS51063"/>
    </source>
</evidence>
<evidence type="ECO:0000256" key="3">
    <source>
        <dbReference type="ARBA" id="ARBA00023163"/>
    </source>
</evidence>
<dbReference type="SUPFAM" id="SSF46785">
    <property type="entry name" value="Winged helix' DNA-binding domain"/>
    <property type="match status" value="1"/>
</dbReference>
<feature type="region of interest" description="Disordered" evidence="4">
    <location>
        <begin position="220"/>
        <end position="242"/>
    </location>
</feature>
<dbReference type="SUPFAM" id="SSF51206">
    <property type="entry name" value="cAMP-binding domain-like"/>
    <property type="match status" value="1"/>
</dbReference>
<dbReference type="InterPro" id="IPR050397">
    <property type="entry name" value="Env_Response_Regulators"/>
</dbReference>
<keyword evidence="3" id="KW-0804">Transcription</keyword>
<keyword evidence="1" id="KW-0805">Transcription regulation</keyword>
<dbReference type="Pfam" id="PF00027">
    <property type="entry name" value="cNMP_binding"/>
    <property type="match status" value="1"/>
</dbReference>
<dbReference type="GO" id="GO:0005829">
    <property type="term" value="C:cytosol"/>
    <property type="evidence" value="ECO:0007669"/>
    <property type="project" value="TreeGrafter"/>
</dbReference>
<feature type="domain" description="Cyclic nucleotide-binding" evidence="5">
    <location>
        <begin position="1"/>
        <end position="105"/>
    </location>
</feature>
<keyword evidence="7" id="KW-0808">Transferase</keyword>
<protein>
    <submittedName>
        <fullName evidence="7">cAMP-binding domain of CRP or a regulatory subunit of cAMP-dependent protein kinases</fullName>
    </submittedName>
</protein>
<proteinExistence type="predicted"/>
<dbReference type="GO" id="GO:0003700">
    <property type="term" value="F:DNA-binding transcription factor activity"/>
    <property type="evidence" value="ECO:0007669"/>
    <property type="project" value="TreeGrafter"/>
</dbReference>
<dbReference type="RefSeq" id="WP_327333160.1">
    <property type="nucleotide sequence ID" value="NZ_FNVA01000001.1"/>
</dbReference>
<evidence type="ECO:0000256" key="2">
    <source>
        <dbReference type="ARBA" id="ARBA00023125"/>
    </source>
</evidence>
<dbReference type="PANTHER" id="PTHR24567:SF68">
    <property type="entry name" value="DNA-BINDING TRANSCRIPTIONAL DUAL REGULATOR CRP"/>
    <property type="match status" value="1"/>
</dbReference>
<sequence>MAKFDPARYLSVLALTQKTIRVKAGHVFYSQGDPASSIFYLESGRAKLVVVSKRGKEATVSLMLPHDFIGEESLAGPAGVHAATAMAITPCTALRFDRDEMIQLLHSEHEFSDMFLKFVLTRAIRTQEDLVDQLFNNSEKRLARTLLLMAQFGDPGEPQTLIPPVTQEALADMIGTTRSRVSKFMNRFRKLGYITYNGRIHVHKSLLNVVLHDKLPEQRTKRPVTLDTKPASTKKANRTKSA</sequence>
<dbReference type="InterPro" id="IPR012318">
    <property type="entry name" value="HTH_CRP"/>
</dbReference>
<dbReference type="CDD" id="cd00038">
    <property type="entry name" value="CAP_ED"/>
    <property type="match status" value="1"/>
</dbReference>
<dbReference type="AlphaFoldDB" id="A0A1H5S1P3"/>
<dbReference type="PANTHER" id="PTHR24567">
    <property type="entry name" value="CRP FAMILY TRANSCRIPTIONAL REGULATORY PROTEIN"/>
    <property type="match status" value="1"/>
</dbReference>
<dbReference type="Gene3D" id="1.10.10.10">
    <property type="entry name" value="Winged helix-like DNA-binding domain superfamily/Winged helix DNA-binding domain"/>
    <property type="match status" value="1"/>
</dbReference>
<organism evidence="7 8">
    <name type="scientific">Bryocella elongata</name>
    <dbReference type="NCBI Taxonomy" id="863522"/>
    <lineage>
        <taxon>Bacteria</taxon>
        <taxon>Pseudomonadati</taxon>
        <taxon>Acidobacteriota</taxon>
        <taxon>Terriglobia</taxon>
        <taxon>Terriglobales</taxon>
        <taxon>Acidobacteriaceae</taxon>
        <taxon>Bryocella</taxon>
    </lineage>
</organism>
<dbReference type="GO" id="GO:0003677">
    <property type="term" value="F:DNA binding"/>
    <property type="evidence" value="ECO:0007669"/>
    <property type="project" value="UniProtKB-KW"/>
</dbReference>
<dbReference type="InterPro" id="IPR036388">
    <property type="entry name" value="WH-like_DNA-bd_sf"/>
</dbReference>
<evidence type="ECO:0000313" key="7">
    <source>
        <dbReference type="EMBL" id="SEF43691.1"/>
    </source>
</evidence>
<dbReference type="InterPro" id="IPR000595">
    <property type="entry name" value="cNMP-bd_dom"/>
</dbReference>
<reference evidence="7 8" key="1">
    <citation type="submission" date="2016-10" db="EMBL/GenBank/DDBJ databases">
        <authorList>
            <person name="de Groot N.N."/>
        </authorList>
    </citation>
    <scope>NUCLEOTIDE SEQUENCE [LARGE SCALE GENOMIC DNA]</scope>
    <source>
        <strain evidence="7 8">DSM 22489</strain>
    </source>
</reference>
<dbReference type="SMART" id="SM00419">
    <property type="entry name" value="HTH_CRP"/>
    <property type="match status" value="1"/>
</dbReference>
<dbReference type="Gene3D" id="2.60.120.10">
    <property type="entry name" value="Jelly Rolls"/>
    <property type="match status" value="1"/>
</dbReference>
<evidence type="ECO:0000256" key="1">
    <source>
        <dbReference type="ARBA" id="ARBA00023015"/>
    </source>
</evidence>
<dbReference type="InterPro" id="IPR018490">
    <property type="entry name" value="cNMP-bd_dom_sf"/>
</dbReference>
<evidence type="ECO:0000259" key="5">
    <source>
        <dbReference type="PROSITE" id="PS50042"/>
    </source>
</evidence>
<dbReference type="PROSITE" id="PS51063">
    <property type="entry name" value="HTH_CRP_2"/>
    <property type="match status" value="1"/>
</dbReference>
<gene>
    <name evidence="7" type="ORF">SAMN05421819_0016</name>
</gene>
<dbReference type="Pfam" id="PF13545">
    <property type="entry name" value="HTH_Crp_2"/>
    <property type="match status" value="1"/>
</dbReference>
<keyword evidence="8" id="KW-1185">Reference proteome</keyword>
<keyword evidence="2" id="KW-0238">DNA-binding</keyword>
<name>A0A1H5S1P3_9BACT</name>
<accession>A0A1H5S1P3</accession>
<feature type="domain" description="HTH crp-type" evidence="6">
    <location>
        <begin position="136"/>
        <end position="206"/>
    </location>
</feature>